<keyword evidence="7 10" id="KW-0539">Nucleus</keyword>
<evidence type="ECO:0000256" key="2">
    <source>
        <dbReference type="ARBA" id="ARBA00022454"/>
    </source>
</evidence>
<feature type="domain" description="Kinetochore protein Ndc80 CH" evidence="13">
    <location>
        <begin position="122"/>
        <end position="267"/>
    </location>
</feature>
<keyword evidence="9 10" id="KW-0137">Centromere</keyword>
<evidence type="ECO:0000259" key="13">
    <source>
        <dbReference type="Pfam" id="PF03801"/>
    </source>
</evidence>
<dbReference type="Pfam" id="PF03801">
    <property type="entry name" value="Ndc80_HEC"/>
    <property type="match status" value="1"/>
</dbReference>
<evidence type="ECO:0000256" key="12">
    <source>
        <dbReference type="SAM" id="MobiDB-lite"/>
    </source>
</evidence>
<evidence type="ECO:0000256" key="11">
    <source>
        <dbReference type="SAM" id="Coils"/>
    </source>
</evidence>
<feature type="compositionally biased region" description="Polar residues" evidence="12">
    <location>
        <begin position="59"/>
        <end position="71"/>
    </location>
</feature>
<dbReference type="PANTHER" id="PTHR10643:SF2">
    <property type="entry name" value="KINETOCHORE PROTEIN NDC80 HOMOLOG"/>
    <property type="match status" value="1"/>
</dbReference>
<feature type="compositionally biased region" description="Polar residues" evidence="12">
    <location>
        <begin position="109"/>
        <end position="125"/>
    </location>
</feature>
<proteinExistence type="inferred from homology"/>
<evidence type="ECO:0000256" key="6">
    <source>
        <dbReference type="ARBA" id="ARBA00023054"/>
    </source>
</evidence>
<keyword evidence="5 10" id="KW-0995">Kinetochore</keyword>
<organism evidence="14 15">
    <name type="scientific">Tortispora caseinolytica NRRL Y-17796</name>
    <dbReference type="NCBI Taxonomy" id="767744"/>
    <lineage>
        <taxon>Eukaryota</taxon>
        <taxon>Fungi</taxon>
        <taxon>Dikarya</taxon>
        <taxon>Ascomycota</taxon>
        <taxon>Saccharomycotina</taxon>
        <taxon>Trigonopsidomycetes</taxon>
        <taxon>Trigonopsidales</taxon>
        <taxon>Trigonopsidaceae</taxon>
        <taxon>Tortispora</taxon>
    </lineage>
</organism>
<evidence type="ECO:0000256" key="4">
    <source>
        <dbReference type="ARBA" id="ARBA00022776"/>
    </source>
</evidence>
<keyword evidence="3 10" id="KW-0132">Cell division</keyword>
<dbReference type="PANTHER" id="PTHR10643">
    <property type="entry name" value="KINETOCHORE PROTEIN NDC80"/>
    <property type="match status" value="1"/>
</dbReference>
<reference evidence="15" key="1">
    <citation type="submission" date="2016-02" db="EMBL/GenBank/DDBJ databases">
        <title>Comparative genomics of biotechnologically important yeasts.</title>
        <authorList>
            <consortium name="DOE Joint Genome Institute"/>
            <person name="Riley R."/>
            <person name="Haridas S."/>
            <person name="Wolfe K.H."/>
            <person name="Lopes M.R."/>
            <person name="Hittinger C.T."/>
            <person name="Goker M."/>
            <person name="Salamov A."/>
            <person name="Wisecaver J."/>
            <person name="Long T.M."/>
            <person name="Aerts A.L."/>
            <person name="Barry K."/>
            <person name="Choi C."/>
            <person name="Clum A."/>
            <person name="Coughlan A.Y."/>
            <person name="Deshpande S."/>
            <person name="Douglass A.P."/>
            <person name="Hanson S.J."/>
            <person name="Klenk H.-P."/>
            <person name="Labutti K."/>
            <person name="Lapidus A."/>
            <person name="Lindquist E."/>
            <person name="Lipzen A."/>
            <person name="Meier-Kolthoff J.P."/>
            <person name="Ohm R.A."/>
            <person name="Otillar R.P."/>
            <person name="Pangilinan J."/>
            <person name="Peng Y."/>
            <person name="Rokas A."/>
            <person name="Rosa C.A."/>
            <person name="Scheuner C."/>
            <person name="Sibirny A.A."/>
            <person name="Slot J.C."/>
            <person name="Stielow J.B."/>
            <person name="Sun H."/>
            <person name="Kurtzman C.P."/>
            <person name="Blackwell M."/>
            <person name="Jeffries T.W."/>
            <person name="Grigoriev I.V."/>
        </authorList>
    </citation>
    <scope>NUCLEOTIDE SEQUENCE [LARGE SCALE GENOMIC DNA]</scope>
    <source>
        <strain evidence="15">NRRL Y-17796</strain>
    </source>
</reference>
<keyword evidence="15" id="KW-1185">Reference proteome</keyword>
<name>A0A1E4THJ1_9ASCO</name>
<evidence type="ECO:0000256" key="1">
    <source>
        <dbReference type="ARBA" id="ARBA00007050"/>
    </source>
</evidence>
<dbReference type="GO" id="GO:0005634">
    <property type="term" value="C:nucleus"/>
    <property type="evidence" value="ECO:0007669"/>
    <property type="project" value="UniProtKB-SubCell"/>
</dbReference>
<comment type="subcellular location">
    <subcellularLocation>
        <location evidence="10">Chromosome</location>
        <location evidence="10">Centromere</location>
        <location evidence="10">Kinetochore</location>
    </subcellularLocation>
    <subcellularLocation>
        <location evidence="10">Nucleus</location>
    </subcellularLocation>
</comment>
<dbReference type="Proteomes" id="UP000095023">
    <property type="component" value="Unassembled WGS sequence"/>
</dbReference>
<evidence type="ECO:0000313" key="14">
    <source>
        <dbReference type="EMBL" id="ODV91215.1"/>
    </source>
</evidence>
<keyword evidence="6 11" id="KW-0175">Coiled coil</keyword>
<evidence type="ECO:0000256" key="8">
    <source>
        <dbReference type="ARBA" id="ARBA00023306"/>
    </source>
</evidence>
<keyword evidence="2 10" id="KW-0158">Chromosome</keyword>
<evidence type="ECO:0000256" key="7">
    <source>
        <dbReference type="ARBA" id="ARBA00023242"/>
    </source>
</evidence>
<keyword evidence="4 10" id="KW-0498">Mitosis</keyword>
<dbReference type="InterPro" id="IPR055260">
    <property type="entry name" value="Ndc80_CH"/>
</dbReference>
<comment type="similarity">
    <text evidence="1 10">Belongs to the NDC80/HEC1 family.</text>
</comment>
<feature type="region of interest" description="Disordered" evidence="12">
    <location>
        <begin position="59"/>
        <end position="146"/>
    </location>
</feature>
<evidence type="ECO:0000313" key="15">
    <source>
        <dbReference type="Proteomes" id="UP000095023"/>
    </source>
</evidence>
<comment type="subunit">
    <text evidence="10">Component of the NDC80 complex.</text>
</comment>
<dbReference type="InterPro" id="IPR038273">
    <property type="entry name" value="Ndc80_sf"/>
</dbReference>
<comment type="function">
    <text evidence="10">Acts as a component of the essential kinetochore-associated NDC80 complex, which is required for chromosome segregation and spindle checkpoint activity.</text>
</comment>
<accession>A0A1E4THJ1</accession>
<evidence type="ECO:0000256" key="5">
    <source>
        <dbReference type="ARBA" id="ARBA00022838"/>
    </source>
</evidence>
<protein>
    <recommendedName>
        <fullName evidence="10">Kinetochore protein NDC80</fullName>
    </recommendedName>
</protein>
<dbReference type="GO" id="GO:0051315">
    <property type="term" value="P:attachment of mitotic spindle microtubules to kinetochore"/>
    <property type="evidence" value="ECO:0007669"/>
    <property type="project" value="UniProtKB-UniRule"/>
</dbReference>
<feature type="coiled-coil region" evidence="11">
    <location>
        <begin position="540"/>
        <end position="599"/>
    </location>
</feature>
<evidence type="ECO:0000256" key="3">
    <source>
        <dbReference type="ARBA" id="ARBA00022618"/>
    </source>
</evidence>
<dbReference type="InterPro" id="IPR005550">
    <property type="entry name" value="Kinetochore_Ndc80"/>
</dbReference>
<dbReference type="Gene3D" id="1.10.418.30">
    <property type="entry name" value="Ncd80 complex, Ncd80 subunit"/>
    <property type="match status" value="1"/>
</dbReference>
<dbReference type="GO" id="GO:0051301">
    <property type="term" value="P:cell division"/>
    <property type="evidence" value="ECO:0007669"/>
    <property type="project" value="UniProtKB-UniRule"/>
</dbReference>
<sequence length="688" mass="78458">MDNNRRSMMEGYDEYRDNSRTGALHTLDGNAVHSRASMIPQPSSAFKPAVSRTSSIARPSFNTMRDPQSTIGYGGDSNSGFENANVRSYPSSMRHSLAPALSHQRMSLAPSTTSHRTSMAPSTFATPGRTKHSKSSMSASFGGGTTKDMRPLRDRGYLVRMAQKVYDYLSNNDFESEMNHSLTVDRLFKSPTQKDFVLSFQWLYLRLDPGNKFVKSHDQEIFSVLKSIGYPYMENISRNQLSSIGSSSSWRFHLAILAWLVDMNLIFDCFDAQDYEKGPEIEQHMNGLAMNQLPNKYLPQMYQCYLLGSPKEEEFQEELIAALDERMQIEVANAETLRTVNGELKTELNTLKKSSRVLAEAIAKSEALDSDLVKFKAYIEHTERRKERWPSQMIKLKETEQEQSAKLRELSQQREQFLEQIASRGLTIADIDRLNSQHEALLHAQEVSQKRLESFVIQCSEKERDLRAIYERVEQAVASYNSLAHKQGIFPLYDGVTIKLTVNSPFANGELDVGIVPSVQSIIGNSDLKVGLRQVLQEFRKSIVGRKHKAEDEVVELEEEVDRVQEQLKQLSVNQDVLSKRLNQNRESQEQLLAQFLETSQMIEVELGRLEKSIRAKHSTESEKLIQKEQDMRTKLNDCERIESSIEETRINLTERTVEVVDTLTEVYGEMQQEIDGLLEFLGSEISE</sequence>
<dbReference type="AlphaFoldDB" id="A0A1E4THJ1"/>
<evidence type="ECO:0000256" key="10">
    <source>
        <dbReference type="RuleBase" id="RU368072"/>
    </source>
</evidence>
<feature type="coiled-coil region" evidence="11">
    <location>
        <begin position="393"/>
        <end position="420"/>
    </location>
</feature>
<evidence type="ECO:0000256" key="9">
    <source>
        <dbReference type="ARBA" id="ARBA00023328"/>
    </source>
</evidence>
<keyword evidence="8 10" id="KW-0131">Cell cycle</keyword>
<dbReference type="GO" id="GO:0031262">
    <property type="term" value="C:Ndc80 complex"/>
    <property type="evidence" value="ECO:0007669"/>
    <property type="project" value="UniProtKB-UniRule"/>
</dbReference>
<gene>
    <name evidence="14" type="ORF">CANCADRAFT_31927</name>
</gene>
<feature type="compositionally biased region" description="Polar residues" evidence="12">
    <location>
        <begin position="78"/>
        <end position="94"/>
    </location>
</feature>
<dbReference type="EMBL" id="KV453842">
    <property type="protein sequence ID" value="ODV91215.1"/>
    <property type="molecule type" value="Genomic_DNA"/>
</dbReference>
<dbReference type="OrthoDB" id="7459479at2759"/>